<dbReference type="PRINTS" id="PR01594">
    <property type="entry name" value="SECBCHAPRONE"/>
</dbReference>
<dbReference type="Gene3D" id="3.10.420.10">
    <property type="entry name" value="SecB-like"/>
    <property type="match status" value="1"/>
</dbReference>
<dbReference type="Proteomes" id="UP001596364">
    <property type="component" value="Unassembled WGS sequence"/>
</dbReference>
<keyword evidence="7" id="KW-1185">Reference proteome</keyword>
<keyword evidence="3 5" id="KW-0653">Protein transport</keyword>
<name>A0ABW1XJ04_9ALTE</name>
<keyword evidence="5" id="KW-0963">Cytoplasm</keyword>
<evidence type="ECO:0000313" key="7">
    <source>
        <dbReference type="Proteomes" id="UP001596364"/>
    </source>
</evidence>
<evidence type="ECO:0000256" key="1">
    <source>
        <dbReference type="ARBA" id="ARBA00009990"/>
    </source>
</evidence>
<reference evidence="7" key="1">
    <citation type="journal article" date="2019" name="Int. J. Syst. Evol. Microbiol.">
        <title>The Global Catalogue of Microorganisms (GCM) 10K type strain sequencing project: providing services to taxonomists for standard genome sequencing and annotation.</title>
        <authorList>
            <consortium name="The Broad Institute Genomics Platform"/>
            <consortium name="The Broad Institute Genome Sequencing Center for Infectious Disease"/>
            <person name="Wu L."/>
            <person name="Ma J."/>
        </authorList>
    </citation>
    <scope>NUCLEOTIDE SEQUENCE [LARGE SCALE GENOMIC DNA]</scope>
    <source>
        <strain evidence="7">CGMCC 1.16031</strain>
    </source>
</reference>
<organism evidence="6 7">
    <name type="scientific">Pseudobowmanella zhangzhouensis</name>
    <dbReference type="NCBI Taxonomy" id="1537679"/>
    <lineage>
        <taxon>Bacteria</taxon>
        <taxon>Pseudomonadati</taxon>
        <taxon>Pseudomonadota</taxon>
        <taxon>Gammaproteobacteria</taxon>
        <taxon>Alteromonadales</taxon>
        <taxon>Alteromonadaceae</taxon>
    </lineage>
</organism>
<dbReference type="EMBL" id="JBHSUS010000001">
    <property type="protein sequence ID" value="MFC6438755.1"/>
    <property type="molecule type" value="Genomic_DNA"/>
</dbReference>
<keyword evidence="2 5" id="KW-0813">Transport</keyword>
<dbReference type="Pfam" id="PF02556">
    <property type="entry name" value="SecB"/>
    <property type="match status" value="1"/>
</dbReference>
<dbReference type="SUPFAM" id="SSF54611">
    <property type="entry name" value="SecB-like"/>
    <property type="match status" value="1"/>
</dbReference>
<evidence type="ECO:0000256" key="4">
    <source>
        <dbReference type="ARBA" id="ARBA00023010"/>
    </source>
</evidence>
<dbReference type="InterPro" id="IPR035958">
    <property type="entry name" value="SecB-like_sf"/>
</dbReference>
<gene>
    <name evidence="5 6" type="primary">secB</name>
    <name evidence="6" type="ORF">ACFP85_01085</name>
</gene>
<protein>
    <recommendedName>
        <fullName evidence="5">Protein-export protein SecB</fullName>
    </recommendedName>
</protein>
<dbReference type="RefSeq" id="WP_131259363.1">
    <property type="nucleotide sequence ID" value="NZ_JBHSUS010000001.1"/>
</dbReference>
<comment type="function">
    <text evidence="5">One of the proteins required for the normal export of preproteins out of the cell cytoplasm. It is a molecular chaperone that binds to a subset of precursor proteins, maintaining them in a translocation-competent state. It also specifically binds to its receptor SecA.</text>
</comment>
<accession>A0ABW1XJ04</accession>
<sequence>MTEQVNENGAAPQQGPQFAIQRIYVKDISYEAPNTPMMFQKEWKPDINLDLDTKSNPLGNDLFEVVLSVTVTAKLGDDVAFLVEVQQAGIFTIGGMEDAHKVHTLGVACPNILFPYAREAIASLVNRGSFPVLNLTPVNFEAVFAAYMQKRMQDAQQGGEAPKLDA</sequence>
<evidence type="ECO:0000256" key="2">
    <source>
        <dbReference type="ARBA" id="ARBA00022448"/>
    </source>
</evidence>
<evidence type="ECO:0000313" key="6">
    <source>
        <dbReference type="EMBL" id="MFC6438755.1"/>
    </source>
</evidence>
<comment type="subcellular location">
    <subcellularLocation>
        <location evidence="5">Cytoplasm</location>
    </subcellularLocation>
</comment>
<comment type="similarity">
    <text evidence="1 5">Belongs to the SecB family.</text>
</comment>
<evidence type="ECO:0000256" key="3">
    <source>
        <dbReference type="ARBA" id="ARBA00022927"/>
    </source>
</evidence>
<dbReference type="NCBIfam" id="NF004393">
    <property type="entry name" value="PRK05751.1-4"/>
    <property type="match status" value="1"/>
</dbReference>
<comment type="subunit">
    <text evidence="5">Homotetramer, a dimer of dimers. One homotetramer interacts with 1 SecA dimer.</text>
</comment>
<evidence type="ECO:0000256" key="5">
    <source>
        <dbReference type="HAMAP-Rule" id="MF_00821"/>
    </source>
</evidence>
<dbReference type="PANTHER" id="PTHR36918:SF1">
    <property type="entry name" value="PROTEIN-EXPORT PROTEIN SECB"/>
    <property type="match status" value="1"/>
</dbReference>
<dbReference type="HAMAP" id="MF_00821">
    <property type="entry name" value="SecB"/>
    <property type="match status" value="1"/>
</dbReference>
<comment type="caution">
    <text evidence="6">The sequence shown here is derived from an EMBL/GenBank/DDBJ whole genome shotgun (WGS) entry which is preliminary data.</text>
</comment>
<keyword evidence="4 5" id="KW-0811">Translocation</keyword>
<proteinExistence type="inferred from homology"/>
<dbReference type="NCBIfam" id="TIGR00809">
    <property type="entry name" value="secB"/>
    <property type="match status" value="1"/>
</dbReference>
<dbReference type="InterPro" id="IPR003708">
    <property type="entry name" value="SecB"/>
</dbReference>
<keyword evidence="5" id="KW-0143">Chaperone</keyword>
<dbReference type="PANTHER" id="PTHR36918">
    <property type="match status" value="1"/>
</dbReference>